<dbReference type="InterPro" id="IPR029021">
    <property type="entry name" value="Prot-tyrosine_phosphatase-like"/>
</dbReference>
<dbReference type="SUPFAM" id="SSF52799">
    <property type="entry name" value="(Phosphotyrosine protein) phosphatases II"/>
    <property type="match status" value="1"/>
</dbReference>
<evidence type="ECO:0000313" key="3">
    <source>
        <dbReference type="Proteomes" id="UP000887567"/>
    </source>
</evidence>
<sequence length="142" mass="16501">MLLLVMICSWDQYKFVYLAVYEALACGNTEIQVENLNIAIRNLSKFDNSTNQSFFMQEFQRLNAVTSTEGSSIDDHRRVKLNNKEKTGEYINATYVDTYRERNAYIVTQAPTCKTVEEFWRLVIDHGIGTIVMLNKLQENNQ</sequence>
<dbReference type="Proteomes" id="UP000887567">
    <property type="component" value="Unplaced"/>
</dbReference>
<dbReference type="InterPro" id="IPR050348">
    <property type="entry name" value="Protein-Tyr_Phosphatase"/>
</dbReference>
<accession>A0A913YYF7</accession>
<dbReference type="OrthoDB" id="5982279at2759"/>
<dbReference type="GeneID" id="114576647"/>
<dbReference type="PROSITE" id="PS50055">
    <property type="entry name" value="TYR_PHOSPHATASE_PTP"/>
    <property type="match status" value="1"/>
</dbReference>
<dbReference type="PANTHER" id="PTHR19134:SF531">
    <property type="entry name" value="TYROSINE-PROTEIN PHOSPHATASE LAR"/>
    <property type="match status" value="1"/>
</dbReference>
<reference evidence="2" key="1">
    <citation type="submission" date="2022-11" db="UniProtKB">
        <authorList>
            <consortium name="EnsemblMetazoa"/>
        </authorList>
    </citation>
    <scope>IDENTIFICATION</scope>
</reference>
<dbReference type="GO" id="GO:0004725">
    <property type="term" value="F:protein tyrosine phosphatase activity"/>
    <property type="evidence" value="ECO:0007669"/>
    <property type="project" value="InterPro"/>
</dbReference>
<dbReference type="EnsemblMetazoa" id="XM_028663691.1">
    <property type="protein sequence ID" value="XP_028519492.1"/>
    <property type="gene ID" value="LOC114576647"/>
</dbReference>
<dbReference type="AlphaFoldDB" id="A0A913YYF7"/>
<dbReference type="RefSeq" id="XP_028519492.1">
    <property type="nucleotide sequence ID" value="XM_028663691.1"/>
</dbReference>
<dbReference type="InterPro" id="IPR000242">
    <property type="entry name" value="PTP_cat"/>
</dbReference>
<name>A0A913YYF7_EXADI</name>
<dbReference type="Gene3D" id="3.90.190.10">
    <property type="entry name" value="Protein tyrosine phosphatase superfamily"/>
    <property type="match status" value="1"/>
</dbReference>
<dbReference type="PANTHER" id="PTHR19134">
    <property type="entry name" value="RECEPTOR-TYPE TYROSINE-PROTEIN PHOSPHATASE"/>
    <property type="match status" value="1"/>
</dbReference>
<evidence type="ECO:0000259" key="1">
    <source>
        <dbReference type="PROSITE" id="PS50055"/>
    </source>
</evidence>
<proteinExistence type="predicted"/>
<dbReference type="KEGG" id="epa:114576647"/>
<keyword evidence="3" id="KW-1185">Reference proteome</keyword>
<dbReference type="Pfam" id="PF00102">
    <property type="entry name" value="Y_phosphatase"/>
    <property type="match status" value="1"/>
</dbReference>
<organism evidence="2 3">
    <name type="scientific">Exaiptasia diaphana</name>
    <name type="common">Tropical sea anemone</name>
    <name type="synonym">Aiptasia pulchella</name>
    <dbReference type="NCBI Taxonomy" id="2652724"/>
    <lineage>
        <taxon>Eukaryota</taxon>
        <taxon>Metazoa</taxon>
        <taxon>Cnidaria</taxon>
        <taxon>Anthozoa</taxon>
        <taxon>Hexacorallia</taxon>
        <taxon>Actiniaria</taxon>
        <taxon>Aiptasiidae</taxon>
        <taxon>Exaiptasia</taxon>
    </lineage>
</organism>
<protein>
    <recommendedName>
        <fullName evidence="1">Tyrosine-protein phosphatase domain-containing protein</fullName>
    </recommendedName>
</protein>
<evidence type="ECO:0000313" key="2">
    <source>
        <dbReference type="EnsemblMetazoa" id="XP_028519492.1"/>
    </source>
</evidence>
<feature type="domain" description="Tyrosine-protein phosphatase" evidence="1">
    <location>
        <begin position="61"/>
        <end position="142"/>
    </location>
</feature>